<sequence>MSEKRNVPTFRVFIQPYNKESAELSYHGPVVSPDQLEVALSLRDVYTICSKFQSCLIYDRKWHLVNWSFVVEVTKGSRFFSLPWPLRDATQAK</sequence>
<evidence type="ECO:0000313" key="1">
    <source>
        <dbReference type="EMBL" id="UOF89433.1"/>
    </source>
</evidence>
<dbReference type="EMBL" id="CP089291">
    <property type="protein sequence ID" value="UOF89433.1"/>
    <property type="molecule type" value="Genomic_DNA"/>
</dbReference>
<gene>
    <name evidence="1" type="ORF">LSG31_16225</name>
</gene>
<name>A0ABY4CJU5_9BACL</name>
<evidence type="ECO:0000313" key="2">
    <source>
        <dbReference type="Proteomes" id="UP000830167"/>
    </source>
</evidence>
<protein>
    <submittedName>
        <fullName evidence="1">Uncharacterized protein</fullName>
    </submittedName>
</protein>
<organism evidence="1 2">
    <name type="scientific">Fodinisporobacter ferrooxydans</name>
    <dbReference type="NCBI Taxonomy" id="2901836"/>
    <lineage>
        <taxon>Bacteria</taxon>
        <taxon>Bacillati</taxon>
        <taxon>Bacillota</taxon>
        <taxon>Bacilli</taxon>
        <taxon>Bacillales</taxon>
        <taxon>Alicyclobacillaceae</taxon>
        <taxon>Fodinisporobacter</taxon>
    </lineage>
</organism>
<keyword evidence="2" id="KW-1185">Reference proteome</keyword>
<proteinExistence type="predicted"/>
<accession>A0ABY4CJU5</accession>
<reference evidence="1" key="1">
    <citation type="submission" date="2021-12" db="EMBL/GenBank/DDBJ databases">
        <title>Alicyclobacillaceae gen. nov., sp. nov., isolated from chalcocite enrichment system.</title>
        <authorList>
            <person name="Jiang Z."/>
        </authorList>
    </citation>
    <scope>NUCLEOTIDE SEQUENCE</scope>
    <source>
        <strain evidence="1">MYW30-H2</strain>
    </source>
</reference>
<dbReference type="Proteomes" id="UP000830167">
    <property type="component" value="Chromosome"/>
</dbReference>
<dbReference type="RefSeq" id="WP_347436121.1">
    <property type="nucleotide sequence ID" value="NZ_CP089291.1"/>
</dbReference>